<feature type="domain" description="Phosphoadenosine phosphosulphate reductase" evidence="1">
    <location>
        <begin position="44"/>
        <end position="238"/>
    </location>
</feature>
<sequence>MQYIELTEIDSTPMTAAFAEASFEEKVAGAVGVIKQQIMQGKRLVVACSFGKDSSVTLALTLMAMQELKAAGVVVPELHVMNSDTLLENPVVHTYSKGMIRSLKAFAKEENLPVRMWVCSPSLSNNYLVNIIGGRTIASMPGSSAKCQQQLKAVPLERTKRKIRALVKAELGEGFVESDLITLIGTRRDESQARARNMSLRGESASKPVNLDEDKGGDRWVLSPIADFTTLDVFEFLGNVTSNRIKTFSDFQALTEVYRDSAAGECMVNIYFSGRAESKTSCGARHGCWTCTRVSTDRSMENMLQEESGKYLWMKPLNAFRNYLKARHYDPKARNWLARTVNPQTGMIKVSPNAYSPDFTLELLRYALSIDAEEAVWAQANRKAPRFQLLGLKEVMAISLLWGRYAYQEPFTALREYKEIFEQGKRYPIPDDYEIYERKDLDVSLSMEVPFVDRHFNDFFEGLRDSSAAVADSERLVEKNGIYYTDANTADEFSLDDEGVELFFDFELDRALEYYGPHTDTAPSEVVHYLIRYGAAQINKGGHSEWDRILRVGNQIHRHGLKPYLHDAKALVERLTEIFNLHRLEHLYVIEAPPMPRSMLQLKAAA</sequence>
<dbReference type="EMBL" id="UAUF01000002">
    <property type="protein sequence ID" value="SPY99934.1"/>
    <property type="molecule type" value="Genomic_DNA"/>
</dbReference>
<protein>
    <submittedName>
        <fullName evidence="2">PUA domain (Predicted RNA-binding domain)</fullName>
    </submittedName>
</protein>
<dbReference type="AlphaFoldDB" id="A0A2X2BXY2"/>
<dbReference type="InterPro" id="IPR050128">
    <property type="entry name" value="Sulfate_adenylyltrnsfr_sub2"/>
</dbReference>
<dbReference type="Pfam" id="PF01507">
    <property type="entry name" value="PAPS_reduct"/>
    <property type="match status" value="1"/>
</dbReference>
<dbReference type="SUPFAM" id="SSF52402">
    <property type="entry name" value="Adenine nucleotide alpha hydrolases-like"/>
    <property type="match status" value="1"/>
</dbReference>
<proteinExistence type="predicted"/>
<evidence type="ECO:0000313" key="2">
    <source>
        <dbReference type="EMBL" id="SPY99934.1"/>
    </source>
</evidence>
<dbReference type="Proteomes" id="UP000250443">
    <property type="component" value="Unassembled WGS sequence"/>
</dbReference>
<gene>
    <name evidence="2" type="ORF">NCTC11842_00079</name>
</gene>
<dbReference type="PANTHER" id="PTHR43196">
    <property type="entry name" value="SULFATE ADENYLYLTRANSFERASE SUBUNIT 2"/>
    <property type="match status" value="1"/>
</dbReference>
<evidence type="ECO:0000259" key="1">
    <source>
        <dbReference type="Pfam" id="PF01507"/>
    </source>
</evidence>
<dbReference type="InterPro" id="IPR002500">
    <property type="entry name" value="PAPS_reduct_dom"/>
</dbReference>
<evidence type="ECO:0000313" key="3">
    <source>
        <dbReference type="Proteomes" id="UP000250443"/>
    </source>
</evidence>
<dbReference type="InterPro" id="IPR014729">
    <property type="entry name" value="Rossmann-like_a/b/a_fold"/>
</dbReference>
<accession>A0A2X2BXY2</accession>
<dbReference type="PANTHER" id="PTHR43196:SF2">
    <property type="entry name" value="PHOSPHOADENOSINE PHOSPHOSULFATE REDUCTASE"/>
    <property type="match status" value="1"/>
</dbReference>
<dbReference type="Gene3D" id="3.40.50.620">
    <property type="entry name" value="HUPs"/>
    <property type="match status" value="1"/>
</dbReference>
<organism evidence="2 3">
    <name type="scientific">Pseudomonas luteola</name>
    <dbReference type="NCBI Taxonomy" id="47886"/>
    <lineage>
        <taxon>Bacteria</taxon>
        <taxon>Pseudomonadati</taxon>
        <taxon>Pseudomonadota</taxon>
        <taxon>Gammaproteobacteria</taxon>
        <taxon>Pseudomonadales</taxon>
        <taxon>Pseudomonadaceae</taxon>
        <taxon>Pseudomonas</taxon>
    </lineage>
</organism>
<dbReference type="RefSeq" id="WP_112297432.1">
    <property type="nucleotide sequence ID" value="NZ_JAAMQY010000010.1"/>
</dbReference>
<name>A0A2X2BXY2_PSELU</name>
<dbReference type="GO" id="GO:0003824">
    <property type="term" value="F:catalytic activity"/>
    <property type="evidence" value="ECO:0007669"/>
    <property type="project" value="InterPro"/>
</dbReference>
<reference evidence="2 3" key="1">
    <citation type="submission" date="2018-06" db="EMBL/GenBank/DDBJ databases">
        <authorList>
            <consortium name="Pathogen Informatics"/>
            <person name="Doyle S."/>
        </authorList>
    </citation>
    <scope>NUCLEOTIDE SEQUENCE [LARGE SCALE GENOMIC DNA]</scope>
    <source>
        <strain evidence="2 3">NCTC11842</strain>
    </source>
</reference>